<dbReference type="AlphaFoldDB" id="A0A1P8K0M5"/>
<dbReference type="SUPFAM" id="SSF54427">
    <property type="entry name" value="NTF2-like"/>
    <property type="match status" value="1"/>
</dbReference>
<dbReference type="Proteomes" id="UP000186609">
    <property type="component" value="Chromosome"/>
</dbReference>
<dbReference type="RefSeq" id="WP_076202023.1">
    <property type="nucleotide sequence ID" value="NZ_CP019236.1"/>
</dbReference>
<name>A0A1P8K0M5_9BURK</name>
<evidence type="ECO:0008006" key="3">
    <source>
        <dbReference type="Google" id="ProtNLM"/>
    </source>
</evidence>
<accession>A0A1P8K0M5</accession>
<dbReference type="EMBL" id="CP019236">
    <property type="protein sequence ID" value="APW39563.1"/>
    <property type="molecule type" value="Genomic_DNA"/>
</dbReference>
<keyword evidence="2" id="KW-1185">Reference proteome</keyword>
<reference evidence="1 2" key="1">
    <citation type="submission" date="2017-01" db="EMBL/GenBank/DDBJ databases">
        <authorList>
            <person name="Mah S.A."/>
            <person name="Swanson W.J."/>
            <person name="Moy G.W."/>
            <person name="Vacquier V.D."/>
        </authorList>
    </citation>
    <scope>NUCLEOTIDE SEQUENCE [LARGE SCALE GENOMIC DNA]</scope>
    <source>
        <strain evidence="1 2">DCY110</strain>
    </source>
</reference>
<organism evidence="1 2">
    <name type="scientific">Rhodoferax koreensis</name>
    <dbReference type="NCBI Taxonomy" id="1842727"/>
    <lineage>
        <taxon>Bacteria</taxon>
        <taxon>Pseudomonadati</taxon>
        <taxon>Pseudomonadota</taxon>
        <taxon>Betaproteobacteria</taxon>
        <taxon>Burkholderiales</taxon>
        <taxon>Comamonadaceae</taxon>
        <taxon>Rhodoferax</taxon>
    </lineage>
</organism>
<gene>
    <name evidence="1" type="ORF">RD110_22030</name>
</gene>
<dbReference type="KEGG" id="rhy:RD110_22030"/>
<dbReference type="Gene3D" id="3.10.450.50">
    <property type="match status" value="1"/>
</dbReference>
<evidence type="ECO:0000313" key="2">
    <source>
        <dbReference type="Proteomes" id="UP000186609"/>
    </source>
</evidence>
<evidence type="ECO:0000313" key="1">
    <source>
        <dbReference type="EMBL" id="APW39563.1"/>
    </source>
</evidence>
<proteinExistence type="predicted"/>
<protein>
    <recommendedName>
        <fullName evidence="3">SnoaL-like domain-containing protein</fullName>
    </recommendedName>
</protein>
<dbReference type="OrthoDB" id="7958481at2"/>
<dbReference type="InterPro" id="IPR032710">
    <property type="entry name" value="NTF2-like_dom_sf"/>
</dbReference>
<sequence length="139" mass="15309">MPVTDRTVELNRSVVKSFYEGGVRGDITAIASHLHDKFVCSAPNYLPWGGNTPSAYGYLNVVLPQVAKVLDFSRFSYDSMTAEGDHVVALINVGVSDTDAMIKISEHWSLENGKARSIWVAYYEPAALLERIARTASSR</sequence>